<proteinExistence type="predicted"/>
<evidence type="ECO:0000313" key="4">
    <source>
        <dbReference type="Proteomes" id="UP000683429"/>
    </source>
</evidence>
<gene>
    <name evidence="1" type="ORF">KP014_15495</name>
    <name evidence="2" type="ORF">SAMN04487895_10370</name>
</gene>
<dbReference type="EMBL" id="CP076607">
    <property type="protein sequence ID" value="QWU13404.1"/>
    <property type="molecule type" value="Genomic_DNA"/>
</dbReference>
<keyword evidence="4" id="KW-1185">Reference proteome</keyword>
<sequence length="95" mass="11260">MRYCSSDHFYEQQGALICWIRNELKMSLQNLSDYSGYEQNDINDFELGSSSANDWNTMYDDCIRGIMNYCKENGINFTDILFKLAETRIHDERHI</sequence>
<evidence type="ECO:0000313" key="3">
    <source>
        <dbReference type="Proteomes" id="UP000198809"/>
    </source>
</evidence>
<organism evidence="2 3">
    <name type="scientific">Paenibacillus sophorae</name>
    <dbReference type="NCBI Taxonomy" id="1333845"/>
    <lineage>
        <taxon>Bacteria</taxon>
        <taxon>Bacillati</taxon>
        <taxon>Bacillota</taxon>
        <taxon>Bacilli</taxon>
        <taxon>Bacillales</taxon>
        <taxon>Paenibacillaceae</taxon>
        <taxon>Paenibacillus</taxon>
    </lineage>
</organism>
<dbReference type="Proteomes" id="UP000683429">
    <property type="component" value="Chromosome"/>
</dbReference>
<protein>
    <recommendedName>
        <fullName evidence="5">HTH cro/C1-type domain-containing protein</fullName>
    </recommendedName>
</protein>
<evidence type="ECO:0008006" key="5">
    <source>
        <dbReference type="Google" id="ProtNLM"/>
    </source>
</evidence>
<evidence type="ECO:0000313" key="2">
    <source>
        <dbReference type="EMBL" id="SEN81543.1"/>
    </source>
</evidence>
<reference evidence="2 3" key="1">
    <citation type="submission" date="2016-10" db="EMBL/GenBank/DDBJ databases">
        <authorList>
            <person name="de Groot N.N."/>
        </authorList>
    </citation>
    <scope>NUCLEOTIDE SEQUENCE [LARGE SCALE GENOMIC DNA]</scope>
    <source>
        <strain evidence="2 3">CGMCC 1.10238</strain>
    </source>
</reference>
<dbReference type="Proteomes" id="UP000198809">
    <property type="component" value="Unassembled WGS sequence"/>
</dbReference>
<dbReference type="STRING" id="1333845.SAMN04487895_10370"/>
<evidence type="ECO:0000313" key="1">
    <source>
        <dbReference type="EMBL" id="QWU13404.1"/>
    </source>
</evidence>
<accession>A0A1H8JLA6</accession>
<dbReference type="AlphaFoldDB" id="A0A1H8JLA6"/>
<name>A0A1H8JLA6_9BACL</name>
<dbReference type="RefSeq" id="WP_036600927.1">
    <property type="nucleotide sequence ID" value="NZ_CP076607.1"/>
</dbReference>
<reference evidence="1 4" key="2">
    <citation type="submission" date="2021-06" db="EMBL/GenBank/DDBJ databases">
        <title>Whole genome sequence of Paenibacillus sophorae DSM23020 for comparative genomics.</title>
        <authorList>
            <person name="Kim M.-J."/>
            <person name="Lee G."/>
            <person name="Shin J.-H."/>
        </authorList>
    </citation>
    <scope>NUCLEOTIDE SEQUENCE [LARGE SCALE GENOMIC DNA]</scope>
    <source>
        <strain evidence="1 4">DSM 23020</strain>
    </source>
</reference>
<dbReference type="EMBL" id="FODH01000003">
    <property type="protein sequence ID" value="SEN81543.1"/>
    <property type="molecule type" value="Genomic_DNA"/>
</dbReference>